<dbReference type="WBParaSite" id="sdigi.contig127.g4882.t1">
    <property type="protein sequence ID" value="sdigi.contig127.g4882.t1"/>
    <property type="gene ID" value="sdigi.contig127.g4882"/>
</dbReference>
<keyword evidence="3" id="KW-0539">Nucleus</keyword>
<name>A0A915PF24_9BILA</name>
<proteinExistence type="inferred from homology"/>
<dbReference type="PRINTS" id="PR00454">
    <property type="entry name" value="ETSDOMAIN"/>
</dbReference>
<feature type="region of interest" description="Disordered" evidence="4">
    <location>
        <begin position="198"/>
        <end position="226"/>
    </location>
</feature>
<sequence>MDALNTTVIGAQATSSLSSYHHRWNALSPSLMSENDDDNNESRKKTFRLYCLELIDQMKTCGPMKIEHPFENDDQAYFSSNSSGTTSIQQLQRRQPSGSNTVTPTIPLASCATAAASLSSAFNKRLVPSSRNQQQQLQQHQQQHDGIMTADEAQLTSESGSSKQTLEVLLANERQFHRGLTNNPISISLIKAERNSQSGENSNCYSTATQPSTTAAGLSGDRRDDEVSVSASSITNSANDAAQMDIYRDLILRHLIQDINTTCTKLGLPTDPQAWSAEHSARWMSEMCVQFQLPPPRQLYMNGRTLLSMTQDDFMVRAPEGGDTLHAQLQLWKTAYDSYSQQNNNNNNSNSTSSSSNSSSQGSSQITQNCNRSSQYWVNPSPLALNVTEQGELLTSAQDYLNNFNPSNTDAAVGMNCYPNSTYQNVSQEGSLLGNTTVQQQYYATAQAAGIGILPSPSDSEISSNGSSMNDGTPQFPRHSGTVHLWHFIRELLDHPKQYSSCVRWVDRQEGTFKIESSHHLARFWGQRKNRAQMNYDKLSRSLRQYYKKGIIQKPEKKQRLVYKFLPPYNL</sequence>
<dbReference type="Gene3D" id="1.10.150.50">
    <property type="entry name" value="Transcription Factor, Ets-1"/>
    <property type="match status" value="1"/>
</dbReference>
<organism evidence="7 8">
    <name type="scientific">Setaria digitata</name>
    <dbReference type="NCBI Taxonomy" id="48799"/>
    <lineage>
        <taxon>Eukaryota</taxon>
        <taxon>Metazoa</taxon>
        <taxon>Ecdysozoa</taxon>
        <taxon>Nematoda</taxon>
        <taxon>Chromadorea</taxon>
        <taxon>Rhabditida</taxon>
        <taxon>Spirurina</taxon>
        <taxon>Spiruromorpha</taxon>
        <taxon>Filarioidea</taxon>
        <taxon>Setariidae</taxon>
        <taxon>Setaria</taxon>
    </lineage>
</organism>
<feature type="compositionally biased region" description="Polar residues" evidence="4">
    <location>
        <begin position="77"/>
        <end position="104"/>
    </location>
</feature>
<dbReference type="SMART" id="SM00413">
    <property type="entry name" value="ETS"/>
    <property type="match status" value="1"/>
</dbReference>
<evidence type="ECO:0000256" key="2">
    <source>
        <dbReference type="ARBA" id="ARBA00023125"/>
    </source>
</evidence>
<evidence type="ECO:0000256" key="3">
    <source>
        <dbReference type="RuleBase" id="RU004019"/>
    </source>
</evidence>
<evidence type="ECO:0000259" key="6">
    <source>
        <dbReference type="PROSITE" id="PS51433"/>
    </source>
</evidence>
<evidence type="ECO:0000256" key="1">
    <source>
        <dbReference type="ARBA" id="ARBA00005562"/>
    </source>
</evidence>
<protein>
    <submittedName>
        <fullName evidence="8">Uncharacterized protein</fullName>
    </submittedName>
</protein>
<dbReference type="PROSITE" id="PS00346">
    <property type="entry name" value="ETS_DOMAIN_2"/>
    <property type="match status" value="1"/>
</dbReference>
<dbReference type="InterPro" id="IPR013761">
    <property type="entry name" value="SAM/pointed_sf"/>
</dbReference>
<dbReference type="InterPro" id="IPR036390">
    <property type="entry name" value="WH_DNA-bd_sf"/>
</dbReference>
<evidence type="ECO:0000313" key="7">
    <source>
        <dbReference type="Proteomes" id="UP000887581"/>
    </source>
</evidence>
<dbReference type="PROSITE" id="PS51433">
    <property type="entry name" value="PNT"/>
    <property type="match status" value="1"/>
</dbReference>
<feature type="region of interest" description="Disordered" evidence="4">
    <location>
        <begin position="126"/>
        <end position="146"/>
    </location>
</feature>
<dbReference type="Gene3D" id="1.10.10.10">
    <property type="entry name" value="Winged helix-like DNA-binding domain superfamily/Winged helix DNA-binding domain"/>
    <property type="match status" value="1"/>
</dbReference>
<dbReference type="InterPro" id="IPR003118">
    <property type="entry name" value="Pointed_dom"/>
</dbReference>
<dbReference type="Pfam" id="PF02198">
    <property type="entry name" value="SAM_PNT"/>
    <property type="match status" value="1"/>
</dbReference>
<comment type="subcellular location">
    <subcellularLocation>
        <location evidence="3">Nucleus</location>
    </subcellularLocation>
</comment>
<dbReference type="InterPro" id="IPR036388">
    <property type="entry name" value="WH-like_DNA-bd_sf"/>
</dbReference>
<feature type="region of interest" description="Disordered" evidence="4">
    <location>
        <begin position="74"/>
        <end position="104"/>
    </location>
</feature>
<dbReference type="SUPFAM" id="SSF46785">
    <property type="entry name" value="Winged helix' DNA-binding domain"/>
    <property type="match status" value="1"/>
</dbReference>
<feature type="compositionally biased region" description="Polar residues" evidence="4">
    <location>
        <begin position="198"/>
        <end position="216"/>
    </location>
</feature>
<evidence type="ECO:0000256" key="4">
    <source>
        <dbReference type="SAM" id="MobiDB-lite"/>
    </source>
</evidence>
<feature type="domain" description="ETS" evidence="5">
    <location>
        <begin position="483"/>
        <end position="566"/>
    </location>
</feature>
<keyword evidence="7" id="KW-1185">Reference proteome</keyword>
<dbReference type="InterPro" id="IPR046328">
    <property type="entry name" value="ETS_fam"/>
</dbReference>
<evidence type="ECO:0000259" key="5">
    <source>
        <dbReference type="PROSITE" id="PS50061"/>
    </source>
</evidence>
<comment type="similarity">
    <text evidence="1 3">Belongs to the ETS family.</text>
</comment>
<feature type="domain" description="PNT" evidence="6">
    <location>
        <begin position="254"/>
        <end position="336"/>
    </location>
</feature>
<dbReference type="PROSITE" id="PS50061">
    <property type="entry name" value="ETS_DOMAIN_3"/>
    <property type="match status" value="1"/>
</dbReference>
<dbReference type="Pfam" id="PF00178">
    <property type="entry name" value="Ets"/>
    <property type="match status" value="1"/>
</dbReference>
<evidence type="ECO:0000313" key="8">
    <source>
        <dbReference type="WBParaSite" id="sdigi.contig127.g4882.t1"/>
    </source>
</evidence>
<feature type="region of interest" description="Disordered" evidence="4">
    <location>
        <begin position="339"/>
        <end position="367"/>
    </location>
</feature>
<dbReference type="CDD" id="cd08532">
    <property type="entry name" value="SAM_PNT-PDEF-like"/>
    <property type="match status" value="1"/>
</dbReference>
<dbReference type="AlphaFoldDB" id="A0A915PF24"/>
<dbReference type="SMART" id="SM00251">
    <property type="entry name" value="SAM_PNT"/>
    <property type="match status" value="1"/>
</dbReference>
<dbReference type="GO" id="GO:0000981">
    <property type="term" value="F:DNA-binding transcription factor activity, RNA polymerase II-specific"/>
    <property type="evidence" value="ECO:0007669"/>
    <property type="project" value="TreeGrafter"/>
</dbReference>
<dbReference type="Proteomes" id="UP000887581">
    <property type="component" value="Unplaced"/>
</dbReference>
<dbReference type="SUPFAM" id="SSF47769">
    <property type="entry name" value="SAM/Pointed domain"/>
    <property type="match status" value="1"/>
</dbReference>
<dbReference type="FunFam" id="1.10.10.10:FF:000996">
    <property type="entry name" value="Predicted protein"/>
    <property type="match status" value="1"/>
</dbReference>
<dbReference type="PANTHER" id="PTHR11849:SF182">
    <property type="entry name" value="SAM POINTED DOMAIN-CONTAINING ETS TRANSCRIPTION FACTOR"/>
    <property type="match status" value="1"/>
</dbReference>
<dbReference type="GO" id="GO:0005634">
    <property type="term" value="C:nucleus"/>
    <property type="evidence" value="ECO:0007669"/>
    <property type="project" value="UniProtKB-SubCell"/>
</dbReference>
<dbReference type="PANTHER" id="PTHR11849">
    <property type="entry name" value="ETS"/>
    <property type="match status" value="1"/>
</dbReference>
<keyword evidence="2 3" id="KW-0238">DNA-binding</keyword>
<accession>A0A915PF24</accession>
<dbReference type="GO" id="GO:0043565">
    <property type="term" value="F:sequence-specific DNA binding"/>
    <property type="evidence" value="ECO:0007669"/>
    <property type="project" value="InterPro"/>
</dbReference>
<dbReference type="InterPro" id="IPR000418">
    <property type="entry name" value="Ets_dom"/>
</dbReference>
<reference evidence="8" key="1">
    <citation type="submission" date="2022-11" db="UniProtKB">
        <authorList>
            <consortium name="WormBaseParasite"/>
        </authorList>
    </citation>
    <scope>IDENTIFICATION</scope>
</reference>
<dbReference type="GO" id="GO:0030154">
    <property type="term" value="P:cell differentiation"/>
    <property type="evidence" value="ECO:0007669"/>
    <property type="project" value="TreeGrafter"/>
</dbReference>